<reference evidence="3" key="1">
    <citation type="submission" date="2024-04" db="EMBL/GenBank/DDBJ databases">
        <authorList>
            <person name="Shaw F."/>
            <person name="Minotto A."/>
        </authorList>
    </citation>
    <scope>NUCLEOTIDE SEQUENCE [LARGE SCALE GENOMIC DNA]</scope>
</reference>
<evidence type="ECO:0000313" key="3">
    <source>
        <dbReference type="Proteomes" id="UP001497453"/>
    </source>
</evidence>
<gene>
    <name evidence="2" type="ORF">GFSPODELE1_LOCUS10157</name>
</gene>
<dbReference type="EMBL" id="OZ037951">
    <property type="protein sequence ID" value="CAL1715299.1"/>
    <property type="molecule type" value="Genomic_DNA"/>
</dbReference>
<dbReference type="Proteomes" id="UP001497453">
    <property type="component" value="Chromosome 8"/>
</dbReference>
<proteinExistence type="predicted"/>
<organism evidence="2 3">
    <name type="scientific">Somion occarium</name>
    <dbReference type="NCBI Taxonomy" id="3059160"/>
    <lineage>
        <taxon>Eukaryota</taxon>
        <taxon>Fungi</taxon>
        <taxon>Dikarya</taxon>
        <taxon>Basidiomycota</taxon>
        <taxon>Agaricomycotina</taxon>
        <taxon>Agaricomycetes</taxon>
        <taxon>Polyporales</taxon>
        <taxon>Cerrenaceae</taxon>
        <taxon>Somion</taxon>
    </lineage>
</organism>
<protein>
    <submittedName>
        <fullName evidence="2">Uncharacterized protein</fullName>
    </submittedName>
</protein>
<evidence type="ECO:0000256" key="1">
    <source>
        <dbReference type="SAM" id="MobiDB-lite"/>
    </source>
</evidence>
<evidence type="ECO:0000313" key="2">
    <source>
        <dbReference type="EMBL" id="CAL1715299.1"/>
    </source>
</evidence>
<feature type="region of interest" description="Disordered" evidence="1">
    <location>
        <begin position="75"/>
        <end position="96"/>
    </location>
</feature>
<accession>A0ABP1E906</accession>
<keyword evidence="3" id="KW-1185">Reference proteome</keyword>
<sequence>MTPLSFFKSFYEWMSKPDPGSRPPYDPFDEEGQANIVIPIALNNAVVLANVSANCGRKRRELPIPLKEIWNDSSMHSRRGSRFSSTDRPTREPRGAVASTLTSSVCESVGIDGVPVPPLSLMTNSPTEILPSDTVQTPSGEQNIVCAPRVL</sequence>
<name>A0ABP1E906_9APHY</name>